<evidence type="ECO:0000259" key="1">
    <source>
        <dbReference type="PROSITE" id="PS50853"/>
    </source>
</evidence>
<organism evidence="2 3">
    <name type="scientific">Vallitalea guaymasensis</name>
    <dbReference type="NCBI Taxonomy" id="1185412"/>
    <lineage>
        <taxon>Bacteria</taxon>
        <taxon>Bacillati</taxon>
        <taxon>Bacillota</taxon>
        <taxon>Clostridia</taxon>
        <taxon>Lachnospirales</taxon>
        <taxon>Vallitaleaceae</taxon>
        <taxon>Vallitalea</taxon>
    </lineage>
</organism>
<name>A0A8J8M8B5_9FIRM</name>
<dbReference type="RefSeq" id="WP_212692474.1">
    <property type="nucleotide sequence ID" value="NZ_CP058561.1"/>
</dbReference>
<reference evidence="2 3" key="1">
    <citation type="submission" date="2020-07" db="EMBL/GenBank/DDBJ databases">
        <title>Vallitalea guaymasensis genome.</title>
        <authorList>
            <person name="Postec A."/>
        </authorList>
    </citation>
    <scope>NUCLEOTIDE SEQUENCE [LARGE SCALE GENOMIC DNA]</scope>
    <source>
        <strain evidence="2 3">Ra1766G1</strain>
    </source>
</reference>
<keyword evidence="3" id="KW-1185">Reference proteome</keyword>
<dbReference type="AlphaFoldDB" id="A0A8J8M8B5"/>
<accession>A0A8J8M8B5</accession>
<protein>
    <submittedName>
        <fullName evidence="2">DNRLRE domain-containing protein</fullName>
    </submittedName>
</protein>
<dbReference type="Gene3D" id="2.60.40.10">
    <property type="entry name" value="Immunoglobulins"/>
    <property type="match status" value="2"/>
</dbReference>
<dbReference type="EMBL" id="CP058561">
    <property type="protein sequence ID" value="QUH28221.1"/>
    <property type="molecule type" value="Genomic_DNA"/>
</dbReference>
<proteinExistence type="predicted"/>
<gene>
    <name evidence="2" type="ORF">HYG85_04540</name>
</gene>
<dbReference type="SUPFAM" id="SSF49265">
    <property type="entry name" value="Fibronectin type III"/>
    <property type="match status" value="1"/>
</dbReference>
<dbReference type="PROSITE" id="PS50853">
    <property type="entry name" value="FN3"/>
    <property type="match status" value="1"/>
</dbReference>
<dbReference type="InterPro" id="IPR003961">
    <property type="entry name" value="FN3_dom"/>
</dbReference>
<dbReference type="Proteomes" id="UP000677305">
    <property type="component" value="Chromosome"/>
</dbReference>
<dbReference type="KEGG" id="vgu:HYG85_04540"/>
<feature type="domain" description="Fibronectin type-III" evidence="1">
    <location>
        <begin position="277"/>
        <end position="370"/>
    </location>
</feature>
<sequence length="577" mass="66524">MAQHNVNYTFEKSAYLCSYDSTSNYSSQDYLLTGNYGAYPSVEQRMAIFGYNSQSIKDILKYKKITAAVLHVYLLSSIPKPSHHWIQTNAYNLYREWGEKTVTYANMASQYGSMTWHNINNSVSSGWFDFILYGYDGLEKGMGFKLEVPFDTQTAQMASTRASSNKPYLTITYEDVPPETPIVNLPDGNYVDNSSIIKFEWKHNDSMGGIQKKFDLQWSSNNGGSWNTISQTTSNNYYNMPANTLPSGNILWRVRTYNVFGETGNYSPSTAFYSVGMPKNPTIQDITGNVSRPTISWGSDDQQLYQVQILQEDNLIYDSGVQPSTSVKNHMVNKFLLDGIYTAQVRTKNRYDLWSNWTQRSFNIQTTKPVKPNVTLESNNYGVAIATDNESGTIYILYRKKHNESFYIPVFKAVDGIVKDNTLENNIDYDYFIRAVKNGAFNDSDIVRGKCLLKHYLFSSIKNMDDVVEMKYSLHKNNKDFSLDNLCSENNYTGRKYPVTEYSPFVKETYNLKFFANTYIKLQKFIDLINERTIILYRDKFTKKYGNICNIRCKQYKKGFSMEFTFNVTDHSEEIEV</sequence>
<evidence type="ECO:0000313" key="2">
    <source>
        <dbReference type="EMBL" id="QUH28221.1"/>
    </source>
</evidence>
<dbReference type="NCBIfam" id="NF033679">
    <property type="entry name" value="DNRLRE_dom"/>
    <property type="match status" value="1"/>
</dbReference>
<evidence type="ECO:0000313" key="3">
    <source>
        <dbReference type="Proteomes" id="UP000677305"/>
    </source>
</evidence>
<dbReference type="InterPro" id="IPR036116">
    <property type="entry name" value="FN3_sf"/>
</dbReference>
<dbReference type="InterPro" id="IPR013783">
    <property type="entry name" value="Ig-like_fold"/>
</dbReference>